<reference evidence="2 3" key="1">
    <citation type="journal article" date="2018" name="Evol. Lett.">
        <title>Horizontal gene cluster transfer increased hallucinogenic mushroom diversity.</title>
        <authorList>
            <person name="Reynolds H.T."/>
            <person name="Vijayakumar V."/>
            <person name="Gluck-Thaler E."/>
            <person name="Korotkin H.B."/>
            <person name="Matheny P.B."/>
            <person name="Slot J.C."/>
        </authorList>
    </citation>
    <scope>NUCLEOTIDE SEQUENCE [LARGE SCALE GENOMIC DNA]</scope>
    <source>
        <strain evidence="2 3">SRW20</strain>
    </source>
</reference>
<dbReference type="Proteomes" id="UP000284706">
    <property type="component" value="Unassembled WGS sequence"/>
</dbReference>
<feature type="region of interest" description="Disordered" evidence="1">
    <location>
        <begin position="183"/>
        <end position="206"/>
    </location>
</feature>
<evidence type="ECO:0000313" key="3">
    <source>
        <dbReference type="Proteomes" id="UP000284706"/>
    </source>
</evidence>
<proteinExistence type="predicted"/>
<name>A0A409YWX5_9AGAR</name>
<dbReference type="EMBL" id="NHYE01000113">
    <property type="protein sequence ID" value="PPR07491.1"/>
    <property type="molecule type" value="Genomic_DNA"/>
</dbReference>
<evidence type="ECO:0000256" key="1">
    <source>
        <dbReference type="SAM" id="MobiDB-lite"/>
    </source>
</evidence>
<dbReference type="AlphaFoldDB" id="A0A409YWX5"/>
<dbReference type="InParanoid" id="A0A409YWX5"/>
<organism evidence="2 3">
    <name type="scientific">Gymnopilus dilepis</name>
    <dbReference type="NCBI Taxonomy" id="231916"/>
    <lineage>
        <taxon>Eukaryota</taxon>
        <taxon>Fungi</taxon>
        <taxon>Dikarya</taxon>
        <taxon>Basidiomycota</taxon>
        <taxon>Agaricomycotina</taxon>
        <taxon>Agaricomycetes</taxon>
        <taxon>Agaricomycetidae</taxon>
        <taxon>Agaricales</taxon>
        <taxon>Agaricineae</taxon>
        <taxon>Hymenogastraceae</taxon>
        <taxon>Gymnopilus</taxon>
    </lineage>
</organism>
<gene>
    <name evidence="2" type="ORF">CVT26_013461</name>
</gene>
<protein>
    <submittedName>
        <fullName evidence="2">Uncharacterized protein</fullName>
    </submittedName>
</protein>
<comment type="caution">
    <text evidence="2">The sequence shown here is derived from an EMBL/GenBank/DDBJ whole genome shotgun (WGS) entry which is preliminary data.</text>
</comment>
<sequence length="206" mass="22412">MCFKVWSLLTRSFRDASYLFTTTSPPHYHPLSSPLPLSGAAASPSPLVRDAGGLSTWEWAVKRGETLAVGDPPGTYERAQLSSLFPSFLFFSFLFFRALKNLLGSLCILAPPLRCCGPSPVPPSLQTRSGGTSATARSIHSSWGGFRVSGARQRECEGWRTFSWPWNPDTDRPPPLVARSSRGGWSPINFEQGEPLLGVSASTPRA</sequence>
<evidence type="ECO:0000313" key="2">
    <source>
        <dbReference type="EMBL" id="PPR07491.1"/>
    </source>
</evidence>
<keyword evidence="3" id="KW-1185">Reference proteome</keyword>
<accession>A0A409YWX5</accession>